<accession>A0A4R6PXE5</accession>
<gene>
    <name evidence="3" type="ORF">EV211_1352</name>
</gene>
<dbReference type="CDD" id="cd03443">
    <property type="entry name" value="PaaI_thioesterase"/>
    <property type="match status" value="1"/>
</dbReference>
<dbReference type="Gene3D" id="3.10.129.10">
    <property type="entry name" value="Hotdog Thioesterase"/>
    <property type="match status" value="1"/>
</dbReference>
<evidence type="ECO:0000313" key="3">
    <source>
        <dbReference type="EMBL" id="TDP51019.1"/>
    </source>
</evidence>
<dbReference type="RefSeq" id="WP_133529033.1">
    <property type="nucleotide sequence ID" value="NZ_CALCQM010000178.1"/>
</dbReference>
<dbReference type="Proteomes" id="UP000295500">
    <property type="component" value="Unassembled WGS sequence"/>
</dbReference>
<dbReference type="InterPro" id="IPR006683">
    <property type="entry name" value="Thioestr_dom"/>
</dbReference>
<dbReference type="GO" id="GO:0016289">
    <property type="term" value="F:acyl-CoA hydrolase activity"/>
    <property type="evidence" value="ECO:0007669"/>
    <property type="project" value="UniProtKB-ARBA"/>
</dbReference>
<evidence type="ECO:0000256" key="1">
    <source>
        <dbReference type="ARBA" id="ARBA00022801"/>
    </source>
</evidence>
<keyword evidence="1" id="KW-0378">Hydrolase</keyword>
<dbReference type="Pfam" id="PF03061">
    <property type="entry name" value="4HBT"/>
    <property type="match status" value="1"/>
</dbReference>
<evidence type="ECO:0000259" key="2">
    <source>
        <dbReference type="Pfam" id="PF03061"/>
    </source>
</evidence>
<proteinExistence type="predicted"/>
<protein>
    <submittedName>
        <fullName evidence="3">Uncharacterized protein (TIGR00369 family)</fullName>
    </submittedName>
</protein>
<organism evidence="3 4">
    <name type="scientific">Aminicella lysinilytica</name>
    <dbReference type="NCBI Taxonomy" id="433323"/>
    <lineage>
        <taxon>Bacteria</taxon>
        <taxon>Bacillati</taxon>
        <taxon>Bacillota</taxon>
        <taxon>Clostridia</taxon>
        <taxon>Peptostreptococcales</taxon>
        <taxon>Anaerovoracaceae</taxon>
        <taxon>Aminicella</taxon>
    </lineage>
</organism>
<feature type="domain" description="Thioesterase" evidence="2">
    <location>
        <begin position="59"/>
        <end position="130"/>
    </location>
</feature>
<sequence>MNKAELINNIEEVIKQQQSQPDRLNGMLGLILLDCSAEDKWIEFGFEAKEWCLNPYDGVHGGIICSIMDTAMGMGAVALTQHFVSTTEIMVSYLRPMKGSKFRIRVEYTHMGKRLIRCNCKVLDSSDDSICATAMGSFVITESRAKGLRV</sequence>
<dbReference type="InterPro" id="IPR029069">
    <property type="entry name" value="HotDog_dom_sf"/>
</dbReference>
<dbReference type="NCBIfam" id="TIGR00369">
    <property type="entry name" value="unchar_dom_1"/>
    <property type="match status" value="1"/>
</dbReference>
<name>A0A4R6PXE5_9FIRM</name>
<dbReference type="SUPFAM" id="SSF54637">
    <property type="entry name" value="Thioesterase/thiol ester dehydrase-isomerase"/>
    <property type="match status" value="1"/>
</dbReference>
<dbReference type="InterPro" id="IPR003736">
    <property type="entry name" value="PAAI_dom"/>
</dbReference>
<dbReference type="OrthoDB" id="328435at2"/>
<comment type="caution">
    <text evidence="3">The sequence shown here is derived from an EMBL/GenBank/DDBJ whole genome shotgun (WGS) entry which is preliminary data.</text>
</comment>
<dbReference type="AlphaFoldDB" id="A0A4R6PXE5"/>
<reference evidence="3 4" key="1">
    <citation type="submission" date="2019-03" db="EMBL/GenBank/DDBJ databases">
        <title>Genomic Encyclopedia of Type Strains, Phase IV (KMG-IV): sequencing the most valuable type-strain genomes for metagenomic binning, comparative biology and taxonomic classification.</title>
        <authorList>
            <person name="Goeker M."/>
        </authorList>
    </citation>
    <scope>NUCLEOTIDE SEQUENCE [LARGE SCALE GENOMIC DNA]</scope>
    <source>
        <strain evidence="3 4">DSM 28287</strain>
    </source>
</reference>
<evidence type="ECO:0000313" key="4">
    <source>
        <dbReference type="Proteomes" id="UP000295500"/>
    </source>
</evidence>
<keyword evidence="4" id="KW-1185">Reference proteome</keyword>
<dbReference type="EMBL" id="SNXO01000035">
    <property type="protein sequence ID" value="TDP51019.1"/>
    <property type="molecule type" value="Genomic_DNA"/>
</dbReference>